<dbReference type="Gene3D" id="1.20.1290.10">
    <property type="entry name" value="AhpD-like"/>
    <property type="match status" value="1"/>
</dbReference>
<accession>A0A1X2A1P8</accession>
<protein>
    <recommendedName>
        <fullName evidence="3">Carboxymuconolactone decarboxylase</fullName>
    </recommendedName>
</protein>
<proteinExistence type="predicted"/>
<evidence type="ECO:0000313" key="2">
    <source>
        <dbReference type="Proteomes" id="UP000193781"/>
    </source>
</evidence>
<sequence>MSRIPTHTVDDAPHACRGLLEHVIQFSPTGRPLNVHAQMAHSPAVFISYTSLRTATAEHGTLGPQLSAGLMLAAGSAVGNDYVVGITSRLAQLAGWTDEQIAALRAGSATGDDKIDAIAGLVREAAANRGKVADATWSKALDAGWSDEQLAEAFAYLGLAVFTAFFLNYAETELDVPVAV</sequence>
<reference evidence="1 2" key="1">
    <citation type="submission" date="2016-01" db="EMBL/GenBank/DDBJ databases">
        <title>The new phylogeny of the genus Mycobacterium.</title>
        <authorList>
            <person name="Tarcisio F."/>
            <person name="Conor M."/>
            <person name="Antonella G."/>
            <person name="Elisabetta G."/>
            <person name="Giulia F.S."/>
            <person name="Sara T."/>
            <person name="Anna F."/>
            <person name="Clotilde B."/>
            <person name="Roberto B."/>
            <person name="Veronica D.S."/>
            <person name="Fabio R."/>
            <person name="Monica P."/>
            <person name="Olivier J."/>
            <person name="Enrico T."/>
            <person name="Nicola S."/>
        </authorList>
    </citation>
    <scope>NUCLEOTIDE SEQUENCE [LARGE SCALE GENOMIC DNA]</scope>
    <source>
        <strain evidence="1 2">DSM 44803</strain>
    </source>
</reference>
<keyword evidence="2" id="KW-1185">Reference proteome</keyword>
<dbReference type="STRING" id="244292.ABW17_07245"/>
<dbReference type="InterPro" id="IPR029032">
    <property type="entry name" value="AhpD-like"/>
</dbReference>
<dbReference type="RefSeq" id="WP_046186762.1">
    <property type="nucleotide sequence ID" value="NZ_JACKSS010000075.1"/>
</dbReference>
<comment type="caution">
    <text evidence="1">The sequence shown here is derived from an EMBL/GenBank/DDBJ whole genome shotgun (WGS) entry which is preliminary data.</text>
</comment>
<dbReference type="PANTHER" id="PTHR35446:SF3">
    <property type="entry name" value="CMD DOMAIN-CONTAINING PROTEIN"/>
    <property type="match status" value="1"/>
</dbReference>
<dbReference type="EMBL" id="LQPH01000010">
    <property type="protein sequence ID" value="ORW35061.1"/>
    <property type="molecule type" value="Genomic_DNA"/>
</dbReference>
<evidence type="ECO:0008006" key="3">
    <source>
        <dbReference type="Google" id="ProtNLM"/>
    </source>
</evidence>
<organism evidence="1 2">
    <name type="scientific">Mycobacterium nebraskense</name>
    <dbReference type="NCBI Taxonomy" id="244292"/>
    <lineage>
        <taxon>Bacteria</taxon>
        <taxon>Bacillati</taxon>
        <taxon>Actinomycetota</taxon>
        <taxon>Actinomycetes</taxon>
        <taxon>Mycobacteriales</taxon>
        <taxon>Mycobacteriaceae</taxon>
        <taxon>Mycobacterium</taxon>
    </lineage>
</organism>
<dbReference type="Proteomes" id="UP000193781">
    <property type="component" value="Unassembled WGS sequence"/>
</dbReference>
<dbReference type="SUPFAM" id="SSF69118">
    <property type="entry name" value="AhpD-like"/>
    <property type="match status" value="1"/>
</dbReference>
<dbReference type="OrthoDB" id="122912at2"/>
<dbReference type="AlphaFoldDB" id="A0A1X2A1P8"/>
<dbReference type="PANTHER" id="PTHR35446">
    <property type="entry name" value="SI:CH211-175M2.5"/>
    <property type="match status" value="1"/>
</dbReference>
<evidence type="ECO:0000313" key="1">
    <source>
        <dbReference type="EMBL" id="ORW35061.1"/>
    </source>
</evidence>
<name>A0A1X2A1P8_9MYCO</name>
<gene>
    <name evidence="1" type="ORF">AWC17_22640</name>
</gene>